<organism evidence="1 2">
    <name type="scientific">Mycolicibacterium fortuitum</name>
    <name type="common">Mycobacterium fortuitum</name>
    <dbReference type="NCBI Taxonomy" id="1766"/>
    <lineage>
        <taxon>Bacteria</taxon>
        <taxon>Bacillati</taxon>
        <taxon>Actinomycetota</taxon>
        <taxon>Actinomycetes</taxon>
        <taxon>Mycobacteriales</taxon>
        <taxon>Mycobacteriaceae</taxon>
        <taxon>Mycolicibacterium</taxon>
    </lineage>
</organism>
<dbReference type="EMBL" id="UGQY01000006">
    <property type="protein sequence ID" value="SUA31565.1"/>
    <property type="molecule type" value="Genomic_DNA"/>
</dbReference>
<dbReference type="InterPro" id="IPR036388">
    <property type="entry name" value="WH-like_DNA-bd_sf"/>
</dbReference>
<evidence type="ECO:0000313" key="2">
    <source>
        <dbReference type="Proteomes" id="UP000255389"/>
    </source>
</evidence>
<sequence length="102" mass="11375">MQEIRPTRAVVRILKAFVDHPDRANYGYGLMRETGYSSAKVYQILNRLTGAGWLERSEAPRSTTEAAGPPRVSYRLHPDAVAASRELITEAQKEFAVSVRNG</sequence>
<accession>A0A378WCL1</accession>
<dbReference type="Gene3D" id="1.10.10.10">
    <property type="entry name" value="Winged helix-like DNA-binding domain superfamily/Winged helix DNA-binding domain"/>
    <property type="match status" value="1"/>
</dbReference>
<proteinExistence type="predicted"/>
<protein>
    <submittedName>
        <fullName evidence="1">Uncharacterized protein</fullName>
    </submittedName>
</protein>
<dbReference type="Proteomes" id="UP000255389">
    <property type="component" value="Unassembled WGS sequence"/>
</dbReference>
<name>A0A378WCL1_MYCFO</name>
<dbReference type="SUPFAM" id="SSF46785">
    <property type="entry name" value="Winged helix' DNA-binding domain"/>
    <property type="match status" value="1"/>
</dbReference>
<reference evidence="1 2" key="1">
    <citation type="submission" date="2018-06" db="EMBL/GenBank/DDBJ databases">
        <authorList>
            <consortium name="Pathogen Informatics"/>
            <person name="Doyle S."/>
        </authorList>
    </citation>
    <scope>NUCLEOTIDE SEQUENCE [LARGE SCALE GENOMIC DNA]</scope>
    <source>
        <strain evidence="1 2">NCTC1542</strain>
    </source>
</reference>
<dbReference type="AlphaFoldDB" id="A0A378WCL1"/>
<evidence type="ECO:0000313" key="1">
    <source>
        <dbReference type="EMBL" id="SUA31565.1"/>
    </source>
</evidence>
<dbReference type="InterPro" id="IPR036390">
    <property type="entry name" value="WH_DNA-bd_sf"/>
</dbReference>
<gene>
    <name evidence="1" type="ORF">NCTC1542_06920</name>
</gene>